<dbReference type="Pfam" id="PF07963">
    <property type="entry name" value="N_methyl"/>
    <property type="match status" value="1"/>
</dbReference>
<keyword evidence="6 11" id="KW-0812">Transmembrane</keyword>
<evidence type="ECO:0000256" key="11">
    <source>
        <dbReference type="SAM" id="Phobius"/>
    </source>
</evidence>
<evidence type="ECO:0000256" key="8">
    <source>
        <dbReference type="ARBA" id="ARBA00023136"/>
    </source>
</evidence>
<evidence type="ECO:0000256" key="5">
    <source>
        <dbReference type="ARBA" id="ARBA00022519"/>
    </source>
</evidence>
<dbReference type="KEGG" id="sse:Ssed_1204"/>
<dbReference type="RefSeq" id="WP_012141551.1">
    <property type="nucleotide sequence ID" value="NC_009831.1"/>
</dbReference>
<evidence type="ECO:0000313" key="13">
    <source>
        <dbReference type="EMBL" id="ABV35815.1"/>
    </source>
</evidence>
<comment type="similarity">
    <text evidence="9">Belongs to the GSP H family.</text>
</comment>
<dbReference type="OrthoDB" id="2313614at2"/>
<dbReference type="NCBIfam" id="TIGR02532">
    <property type="entry name" value="IV_pilin_GFxxxE"/>
    <property type="match status" value="1"/>
</dbReference>
<comment type="subcellular location">
    <subcellularLocation>
        <location evidence="1">Cell inner membrane</location>
        <topology evidence="1">Single-pass membrane protein</topology>
    </subcellularLocation>
</comment>
<feature type="domain" description="General secretion pathway GspH" evidence="12">
    <location>
        <begin position="45"/>
        <end position="150"/>
    </location>
</feature>
<evidence type="ECO:0000313" key="14">
    <source>
        <dbReference type="Proteomes" id="UP000002015"/>
    </source>
</evidence>
<dbReference type="GO" id="GO:0015627">
    <property type="term" value="C:type II protein secretion system complex"/>
    <property type="evidence" value="ECO:0007669"/>
    <property type="project" value="InterPro"/>
</dbReference>
<dbReference type="PROSITE" id="PS00409">
    <property type="entry name" value="PROKAR_NTER_METHYL"/>
    <property type="match status" value="1"/>
</dbReference>
<organism evidence="13 14">
    <name type="scientific">Shewanella sediminis (strain HAW-EB3)</name>
    <dbReference type="NCBI Taxonomy" id="425104"/>
    <lineage>
        <taxon>Bacteria</taxon>
        <taxon>Pseudomonadati</taxon>
        <taxon>Pseudomonadota</taxon>
        <taxon>Gammaproteobacteria</taxon>
        <taxon>Alteromonadales</taxon>
        <taxon>Shewanellaceae</taxon>
        <taxon>Shewanella</taxon>
    </lineage>
</organism>
<name>A8FSJ2_SHESH</name>
<keyword evidence="5" id="KW-0997">Cell inner membrane</keyword>
<keyword evidence="3" id="KW-1003">Cell membrane</keyword>
<dbReference type="Gene3D" id="3.55.40.10">
    <property type="entry name" value="minor pseudopilin epsh domain"/>
    <property type="match status" value="1"/>
</dbReference>
<dbReference type="InterPro" id="IPR012902">
    <property type="entry name" value="N_methyl_site"/>
</dbReference>
<dbReference type="STRING" id="425104.Ssed_1204"/>
<dbReference type="EMBL" id="CP000821">
    <property type="protein sequence ID" value="ABV35815.1"/>
    <property type="molecule type" value="Genomic_DNA"/>
</dbReference>
<evidence type="ECO:0000256" key="1">
    <source>
        <dbReference type="ARBA" id="ARBA00004377"/>
    </source>
</evidence>
<dbReference type="Proteomes" id="UP000002015">
    <property type="component" value="Chromosome"/>
</dbReference>
<dbReference type="Pfam" id="PF12019">
    <property type="entry name" value="GspH"/>
    <property type="match status" value="1"/>
</dbReference>
<feature type="transmembrane region" description="Helical" evidence="11">
    <location>
        <begin position="7"/>
        <end position="32"/>
    </location>
</feature>
<gene>
    <name evidence="13" type="ordered locus">Ssed_1204</name>
</gene>
<proteinExistence type="inferred from homology"/>
<keyword evidence="8 11" id="KW-0472">Membrane</keyword>
<dbReference type="HOGENOM" id="CLU_084761_4_1_6"/>
<dbReference type="GO" id="GO:0015628">
    <property type="term" value="P:protein secretion by the type II secretion system"/>
    <property type="evidence" value="ECO:0007669"/>
    <property type="project" value="InterPro"/>
</dbReference>
<accession>A8FSJ2</accession>
<protein>
    <recommendedName>
        <fullName evidence="2">Type II secretion system protein H</fullName>
    </recommendedName>
    <alternativeName>
        <fullName evidence="10">General secretion pathway protein H</fullName>
    </alternativeName>
</protein>
<dbReference type="AlphaFoldDB" id="A8FSJ2"/>
<keyword evidence="14" id="KW-1185">Reference proteome</keyword>
<reference evidence="13 14" key="1">
    <citation type="submission" date="2007-08" db="EMBL/GenBank/DDBJ databases">
        <title>Complete sequence of Shewanella sediminis HAW-EB3.</title>
        <authorList>
            <consortium name="US DOE Joint Genome Institute"/>
            <person name="Copeland A."/>
            <person name="Lucas S."/>
            <person name="Lapidus A."/>
            <person name="Barry K."/>
            <person name="Glavina del Rio T."/>
            <person name="Dalin E."/>
            <person name="Tice H."/>
            <person name="Pitluck S."/>
            <person name="Chertkov O."/>
            <person name="Brettin T."/>
            <person name="Bruce D."/>
            <person name="Detter J.C."/>
            <person name="Han C."/>
            <person name="Schmutz J."/>
            <person name="Larimer F."/>
            <person name="Land M."/>
            <person name="Hauser L."/>
            <person name="Kyrpides N."/>
            <person name="Kim E."/>
            <person name="Zhao J.-S."/>
            <person name="Richardson P."/>
        </authorList>
    </citation>
    <scope>NUCLEOTIDE SEQUENCE [LARGE SCALE GENOMIC DNA]</scope>
    <source>
        <strain evidence="13 14">HAW-EB3</strain>
    </source>
</reference>
<dbReference type="GO" id="GO:0005886">
    <property type="term" value="C:plasma membrane"/>
    <property type="evidence" value="ECO:0007669"/>
    <property type="project" value="UniProtKB-SubCell"/>
</dbReference>
<evidence type="ECO:0000256" key="4">
    <source>
        <dbReference type="ARBA" id="ARBA00022481"/>
    </source>
</evidence>
<evidence type="ECO:0000256" key="3">
    <source>
        <dbReference type="ARBA" id="ARBA00022475"/>
    </source>
</evidence>
<evidence type="ECO:0000256" key="6">
    <source>
        <dbReference type="ARBA" id="ARBA00022692"/>
    </source>
</evidence>
<dbReference type="InterPro" id="IPR022346">
    <property type="entry name" value="T2SS_GspH"/>
</dbReference>
<evidence type="ECO:0000256" key="10">
    <source>
        <dbReference type="ARBA" id="ARBA00030775"/>
    </source>
</evidence>
<dbReference type="InterPro" id="IPR045584">
    <property type="entry name" value="Pilin-like"/>
</dbReference>
<evidence type="ECO:0000256" key="2">
    <source>
        <dbReference type="ARBA" id="ARBA00021549"/>
    </source>
</evidence>
<evidence type="ECO:0000259" key="12">
    <source>
        <dbReference type="Pfam" id="PF12019"/>
    </source>
</evidence>
<dbReference type="SUPFAM" id="SSF54523">
    <property type="entry name" value="Pili subunits"/>
    <property type="match status" value="1"/>
</dbReference>
<keyword evidence="7 11" id="KW-1133">Transmembrane helix</keyword>
<evidence type="ECO:0000256" key="7">
    <source>
        <dbReference type="ARBA" id="ARBA00022989"/>
    </source>
</evidence>
<dbReference type="eggNOG" id="COG4970">
    <property type="taxonomic scope" value="Bacteria"/>
</dbReference>
<keyword evidence="4" id="KW-0488">Methylation</keyword>
<sequence length="162" mass="17184" precursor="true">MRRLSKGFTLIEVMVTMAVAAILLGIGVPSLVSVYESVRVNNNIEKINNIFLFARNQAISYGTTVNVCAFASTTSCGTNWGNGIRVYITRADSSEKELRVIDNFNPNDKLTGSSSTFTFSPEGLSSGATIIYCPGGKNSQSKSISVSSSGLISYGVDGKSCA</sequence>
<evidence type="ECO:0000256" key="9">
    <source>
        <dbReference type="ARBA" id="ARBA00025772"/>
    </source>
</evidence>